<dbReference type="EMBL" id="BOPC01000030">
    <property type="protein sequence ID" value="GIJ27266.1"/>
    <property type="molecule type" value="Genomic_DNA"/>
</dbReference>
<accession>A0ABQ4JAS6</accession>
<sequence>MVPGGAGVVPGGGRGGAGVVLGGTGVVSLGSGRSPSSVLPPEARWPWRTRISAEGVMAQTDQLDRHRKRQ</sequence>
<protein>
    <submittedName>
        <fullName evidence="1">Uncharacterized protein</fullName>
    </submittedName>
</protein>
<proteinExistence type="predicted"/>
<keyword evidence="2" id="KW-1185">Reference proteome</keyword>
<name>A0ABQ4JAS6_9ACTN</name>
<dbReference type="Proteomes" id="UP000653076">
    <property type="component" value="Unassembled WGS sequence"/>
</dbReference>
<comment type="caution">
    <text evidence="1">The sequence shown here is derived from an EMBL/GenBank/DDBJ whole genome shotgun (WGS) entry which is preliminary data.</text>
</comment>
<evidence type="ECO:0000313" key="2">
    <source>
        <dbReference type="Proteomes" id="UP000653076"/>
    </source>
</evidence>
<reference evidence="1 2" key="1">
    <citation type="submission" date="2021-01" db="EMBL/GenBank/DDBJ databases">
        <title>Whole genome shotgun sequence of Verrucosispora qiuiae NBRC 106684.</title>
        <authorList>
            <person name="Komaki H."/>
            <person name="Tamura T."/>
        </authorList>
    </citation>
    <scope>NUCLEOTIDE SEQUENCE [LARGE SCALE GENOMIC DNA]</scope>
    <source>
        <strain evidence="1 2">NBRC 106684</strain>
    </source>
</reference>
<gene>
    <name evidence="1" type="ORF">Vqi01_24280</name>
</gene>
<organism evidence="1 2">
    <name type="scientific">Micromonospora qiuiae</name>
    <dbReference type="NCBI Taxonomy" id="502268"/>
    <lineage>
        <taxon>Bacteria</taxon>
        <taxon>Bacillati</taxon>
        <taxon>Actinomycetota</taxon>
        <taxon>Actinomycetes</taxon>
        <taxon>Micromonosporales</taxon>
        <taxon>Micromonosporaceae</taxon>
        <taxon>Micromonospora</taxon>
    </lineage>
</organism>
<evidence type="ECO:0000313" key="1">
    <source>
        <dbReference type="EMBL" id="GIJ27266.1"/>
    </source>
</evidence>